<dbReference type="InterPro" id="IPR002835">
    <property type="entry name" value="CofC"/>
</dbReference>
<dbReference type="EMBL" id="BAABGM010000007">
    <property type="protein sequence ID" value="GAA4401026.1"/>
    <property type="molecule type" value="Genomic_DNA"/>
</dbReference>
<evidence type="ECO:0000256" key="3">
    <source>
        <dbReference type="ARBA" id="ARBA00022741"/>
    </source>
</evidence>
<evidence type="ECO:0000256" key="4">
    <source>
        <dbReference type="ARBA" id="ARBA00023134"/>
    </source>
</evidence>
<dbReference type="PANTHER" id="PTHR40392:SF1">
    <property type="entry name" value="2-PHOSPHO-L-LACTATE GUANYLYLTRANSFERASE"/>
    <property type="match status" value="1"/>
</dbReference>
<evidence type="ECO:0000313" key="5">
    <source>
        <dbReference type="EMBL" id="GAA4401026.1"/>
    </source>
</evidence>
<dbReference type="Proteomes" id="UP001500945">
    <property type="component" value="Unassembled WGS sequence"/>
</dbReference>
<sequence>MRAPEPEWAVVVPVKGGPLAKSRLRLPRPSRAALADAFARDTVAALAAGMPGAPVLVVSADPGVAGWVTRAGHLPVPDPGGGLDAAVAAGVAAARGVGAGRAAVVLGDHPALRPGEVRAALGAAAAHTACVVPDAEDDGTALLTLPTTPPVRTAFGPGSAVAHERLGHTRLLLDLPGLRVDVDDAASLASAVRIGLGAHTARALAGATVHGVQASIHRIEDDGSGSALLDDGVEVVVPPGAAVASGLRHLRVGQRVSVELDATGRAATRVWVVGIGPGEDVR</sequence>
<evidence type="ECO:0000256" key="1">
    <source>
        <dbReference type="ARBA" id="ARBA00022679"/>
    </source>
</evidence>
<dbReference type="Gene3D" id="3.90.550.10">
    <property type="entry name" value="Spore Coat Polysaccharide Biosynthesis Protein SpsA, Chain A"/>
    <property type="match status" value="1"/>
</dbReference>
<accession>A0ABP8K6A8</accession>
<keyword evidence="6" id="KW-1185">Reference proteome</keyword>
<reference evidence="6" key="1">
    <citation type="journal article" date="2019" name="Int. J. Syst. Evol. Microbiol.">
        <title>The Global Catalogue of Microorganisms (GCM) 10K type strain sequencing project: providing services to taxonomists for standard genome sequencing and annotation.</title>
        <authorList>
            <consortium name="The Broad Institute Genomics Platform"/>
            <consortium name="The Broad Institute Genome Sequencing Center for Infectious Disease"/>
            <person name="Wu L."/>
            <person name="Ma J."/>
        </authorList>
    </citation>
    <scope>NUCLEOTIDE SEQUENCE [LARGE SCALE GENOMIC DNA]</scope>
    <source>
        <strain evidence="6">JCM 17809</strain>
    </source>
</reference>
<comment type="caution">
    <text evidence="5">The sequence shown here is derived from an EMBL/GenBank/DDBJ whole genome shotgun (WGS) entry which is preliminary data.</text>
</comment>
<keyword evidence="2" id="KW-0548">Nucleotidyltransferase</keyword>
<dbReference type="SUPFAM" id="SSF53448">
    <property type="entry name" value="Nucleotide-diphospho-sugar transferases"/>
    <property type="match status" value="1"/>
</dbReference>
<keyword evidence="3" id="KW-0547">Nucleotide-binding</keyword>
<proteinExistence type="predicted"/>
<organism evidence="5 6">
    <name type="scientific">Fodinibacter luteus</name>
    <dbReference type="NCBI Taxonomy" id="552064"/>
    <lineage>
        <taxon>Bacteria</taxon>
        <taxon>Bacillati</taxon>
        <taxon>Actinomycetota</taxon>
        <taxon>Actinomycetes</taxon>
        <taxon>Micrococcales</taxon>
        <taxon>Intrasporangiaceae</taxon>
        <taxon>Fodinibacter (ex Wang et al. 2009)</taxon>
    </lineage>
</organism>
<evidence type="ECO:0008006" key="7">
    <source>
        <dbReference type="Google" id="ProtNLM"/>
    </source>
</evidence>
<evidence type="ECO:0000256" key="2">
    <source>
        <dbReference type="ARBA" id="ARBA00022695"/>
    </source>
</evidence>
<evidence type="ECO:0000313" key="6">
    <source>
        <dbReference type="Proteomes" id="UP001500945"/>
    </source>
</evidence>
<keyword evidence="1" id="KW-0808">Transferase</keyword>
<gene>
    <name evidence="5" type="ORF">GCM10023168_10230</name>
</gene>
<protein>
    <recommendedName>
        <fullName evidence="7">2-phospho-L-lactate guanylyltransferase</fullName>
    </recommendedName>
</protein>
<dbReference type="RefSeq" id="WP_345203058.1">
    <property type="nucleotide sequence ID" value="NZ_BAABGM010000007.1"/>
</dbReference>
<dbReference type="InterPro" id="IPR029044">
    <property type="entry name" value="Nucleotide-diphossugar_trans"/>
</dbReference>
<dbReference type="PANTHER" id="PTHR40392">
    <property type="entry name" value="2-PHOSPHO-L-LACTATE GUANYLYLTRANSFERASE"/>
    <property type="match status" value="1"/>
</dbReference>
<keyword evidence="4" id="KW-0342">GTP-binding</keyword>
<name>A0ABP8K6A8_9MICO</name>
<dbReference type="NCBIfam" id="TIGR03552">
    <property type="entry name" value="F420_cofC"/>
    <property type="match status" value="1"/>
</dbReference>